<dbReference type="Proteomes" id="UP000279594">
    <property type="component" value="Chromosome"/>
</dbReference>
<dbReference type="InterPro" id="IPR014001">
    <property type="entry name" value="Helicase_ATP-bd"/>
</dbReference>
<comment type="subcellular location">
    <subcellularLocation>
        <location evidence="15">Cell membrane</location>
        <topology evidence="15">Peripheral membrane protein</topology>
        <orientation evidence="15">Cytoplasmic side</orientation>
    </subcellularLocation>
    <subcellularLocation>
        <location evidence="15">Cytoplasm</location>
    </subcellularLocation>
    <text evidence="15">Distribution is 50-50.</text>
</comment>
<dbReference type="Pfam" id="PF21090">
    <property type="entry name" value="P-loop_SecA"/>
    <property type="match status" value="1"/>
</dbReference>
<dbReference type="InterPro" id="IPR011130">
    <property type="entry name" value="SecA_preprotein_X-link_dom"/>
</dbReference>
<dbReference type="EC" id="7.4.2.8" evidence="15"/>
<keyword evidence="12 15" id="KW-1278">Translocase</keyword>
<evidence type="ECO:0000256" key="5">
    <source>
        <dbReference type="ARBA" id="ARBA00022490"/>
    </source>
</evidence>
<keyword evidence="14 15" id="KW-0472">Membrane</keyword>
<dbReference type="PROSITE" id="PS51192">
    <property type="entry name" value="HELICASE_ATP_BIND_1"/>
    <property type="match status" value="1"/>
</dbReference>
<dbReference type="GO" id="GO:0065002">
    <property type="term" value="P:intracellular protein transmembrane transport"/>
    <property type="evidence" value="ECO:0007669"/>
    <property type="project" value="UniProtKB-UniRule"/>
</dbReference>
<dbReference type="SMART" id="SM00957">
    <property type="entry name" value="SecA_DEAD"/>
    <property type="match status" value="1"/>
</dbReference>
<dbReference type="GO" id="GO:0005524">
    <property type="term" value="F:ATP binding"/>
    <property type="evidence" value="ECO:0007669"/>
    <property type="project" value="UniProtKB-UniRule"/>
</dbReference>
<dbReference type="EMBL" id="CP033019">
    <property type="protein sequence ID" value="AYM74812.1"/>
    <property type="molecule type" value="Genomic_DNA"/>
</dbReference>
<evidence type="ECO:0000256" key="6">
    <source>
        <dbReference type="ARBA" id="ARBA00022519"/>
    </source>
</evidence>
<evidence type="ECO:0000256" key="2">
    <source>
        <dbReference type="ARBA" id="ARBA00007650"/>
    </source>
</evidence>
<dbReference type="GO" id="GO:0006605">
    <property type="term" value="P:protein targeting"/>
    <property type="evidence" value="ECO:0007669"/>
    <property type="project" value="UniProtKB-UniRule"/>
</dbReference>
<dbReference type="PROSITE" id="PS01312">
    <property type="entry name" value="SECA"/>
    <property type="match status" value="1"/>
</dbReference>
<dbReference type="GO" id="GO:0017038">
    <property type="term" value="P:protein import"/>
    <property type="evidence" value="ECO:0007669"/>
    <property type="project" value="InterPro"/>
</dbReference>
<evidence type="ECO:0000256" key="9">
    <source>
        <dbReference type="ARBA" id="ARBA00022833"/>
    </source>
</evidence>
<gene>
    <name evidence="15 20" type="primary">secA</name>
    <name evidence="20" type="ORF">D9M09_02580</name>
</gene>
<evidence type="ECO:0000259" key="18">
    <source>
        <dbReference type="PROSITE" id="PS51194"/>
    </source>
</evidence>
<evidence type="ECO:0000313" key="21">
    <source>
        <dbReference type="Proteomes" id="UP000279594"/>
    </source>
</evidence>
<comment type="catalytic activity">
    <reaction evidence="15">
        <text>ATP + H2O + cellular proteinSide 1 = ADP + phosphate + cellular proteinSide 2.</text>
        <dbReference type="EC" id="7.4.2.8"/>
    </reaction>
</comment>
<keyword evidence="4 15" id="KW-1003">Cell membrane</keyword>
<evidence type="ECO:0000256" key="3">
    <source>
        <dbReference type="ARBA" id="ARBA00022448"/>
    </source>
</evidence>
<evidence type="ECO:0000259" key="17">
    <source>
        <dbReference type="PROSITE" id="PS51192"/>
    </source>
</evidence>
<evidence type="ECO:0000259" key="19">
    <source>
        <dbReference type="PROSITE" id="PS51196"/>
    </source>
</evidence>
<keyword evidence="3 15" id="KW-0813">Transport</keyword>
<dbReference type="GO" id="GO:0043952">
    <property type="term" value="P:protein transport by the Sec complex"/>
    <property type="evidence" value="ECO:0007669"/>
    <property type="project" value="UniProtKB-ARBA"/>
</dbReference>
<dbReference type="AlphaFoldDB" id="A0A3G2E4B2"/>
<accession>A0A3G2E4B2</accession>
<comment type="subunit">
    <text evidence="15">Monomer and homodimer. Part of the essential Sec protein translocation apparatus which comprises SecA, SecYEG and auxiliary proteins SecDF-YajC and YidC.</text>
</comment>
<evidence type="ECO:0000256" key="15">
    <source>
        <dbReference type="HAMAP-Rule" id="MF_01382"/>
    </source>
</evidence>
<dbReference type="InterPro" id="IPR001650">
    <property type="entry name" value="Helicase_C-like"/>
</dbReference>
<dbReference type="PANTHER" id="PTHR30612:SF0">
    <property type="entry name" value="CHLOROPLAST PROTEIN-TRANSPORTING ATPASE"/>
    <property type="match status" value="1"/>
</dbReference>
<keyword evidence="8 15" id="KW-0547">Nucleotide-binding</keyword>
<sequence length="923" mass="103537">MSLLTQIFGSRNQRLLKQYQKTVREINALEPAIEKLSDAELQAKTPAFKERIAAGESLDALLPEAFAVCREASKRVLRMRHFDVQMIGGMVLHFGKIAEMGTGEGKTLMATLPAYLNALSGKGVHIVTVNDYLAQRDAETMGRLYAWLGLSTGVNMSQMEHSAKQQAYNSDITYGTNNEFGFDFLRDNMVYEARERVQRSLNFGIVDEVDSILIDEARTPLIISGQAENHTDLYHKINELPARLTLQIGEETPDGKGKVEVPGDYTKDEKAHQVLLTEAGHEKAEGILMEMGLLPEGASLYDSANITLVHHLYAALRAHALYFKDQHYVVQNNEVVIVDEFTGRLMTGRRWSDGLHQAVEAKEGVKIQNENQTLASITFQNYFRMYAKLAGMTGTADTEAYEFQEIYGLETVVIPQNRPLQRKDRQDQVYKSSAEKYNAMLNDIRDCYERGQPVLVGTTSIENSELLSGILTKAGLPHNVLNAKQHAREAEIIAQAGRPKAITIATNMAGRGTDIVLGGNVENQIKFIEANAELSDADKAAQSQTLRDEWQSLHDHVVNAGGLHIIGTERHESRRVDNQLRGRAGRQGDPGSSRFYLSLDDALLRIFAGDRVRAVMDRLKMPEGEPIEAGIVSRSIESAQRKVEARNFDIRKQLLEYDDVANDQRKVIYQQRNELLETTDISEMIGSLRHGVFTDLVHEYVPRESVEEQWDIKGLENTLASEWQLDLPLQQMLEADSTLTDEEILEKVLAAADAVYQSKIDIVGKESFGGFERNVMLQSVDSHWREHLAALDHLRQGIHLRGYAQKNPKQEYKREAFELFGQMLDMIKNDVTKHVMTVRIQSREEVDAAEQAMQQSHVENVHYQHAEFDPNAAPEELLAPTAGDSNDQYVDDMSVSMGVKVGRNDPCPCGSGKKYKACHGKLA</sequence>
<dbReference type="PANTHER" id="PTHR30612">
    <property type="entry name" value="SECA INNER MEMBRANE COMPONENT OF SEC PROTEIN SECRETION SYSTEM"/>
    <property type="match status" value="1"/>
</dbReference>
<dbReference type="InterPro" id="IPR036670">
    <property type="entry name" value="SecA_X-link_sf"/>
</dbReference>
<dbReference type="InterPro" id="IPR044722">
    <property type="entry name" value="SecA_SF2_C"/>
</dbReference>
<dbReference type="PROSITE" id="PS51196">
    <property type="entry name" value="SECA_MOTOR_DEAD"/>
    <property type="match status" value="1"/>
</dbReference>
<feature type="binding site" evidence="15">
    <location>
        <begin position="103"/>
        <end position="107"/>
    </location>
    <ligand>
        <name>ATP</name>
        <dbReference type="ChEBI" id="CHEBI:30616"/>
    </ligand>
</feature>
<dbReference type="Gene3D" id="3.90.1440.10">
    <property type="entry name" value="SecA, preprotein cross-linking domain"/>
    <property type="match status" value="1"/>
</dbReference>
<dbReference type="InterPro" id="IPR000185">
    <property type="entry name" value="SecA"/>
</dbReference>
<dbReference type="FunFam" id="3.40.50.300:FF:000113">
    <property type="entry name" value="Preprotein translocase subunit SecA"/>
    <property type="match status" value="1"/>
</dbReference>
<feature type="binding site" evidence="15">
    <location>
        <position position="514"/>
    </location>
    <ligand>
        <name>ATP</name>
        <dbReference type="ChEBI" id="CHEBI:30616"/>
    </ligand>
</feature>
<dbReference type="FunFam" id="3.90.1440.10:FF:000001">
    <property type="entry name" value="Preprotein translocase subunit SecA"/>
    <property type="match status" value="1"/>
</dbReference>
<dbReference type="Pfam" id="PF02810">
    <property type="entry name" value="SEC-C"/>
    <property type="match status" value="1"/>
</dbReference>
<dbReference type="InterPro" id="IPR020937">
    <property type="entry name" value="SecA_CS"/>
</dbReference>
<organism evidence="20 21">
    <name type="scientific">Janthinobacterium agaricidamnosum</name>
    <dbReference type="NCBI Taxonomy" id="55508"/>
    <lineage>
        <taxon>Bacteria</taxon>
        <taxon>Pseudomonadati</taxon>
        <taxon>Pseudomonadota</taxon>
        <taxon>Betaproteobacteria</taxon>
        <taxon>Burkholderiales</taxon>
        <taxon>Oxalobacteraceae</taxon>
        <taxon>Janthinobacterium</taxon>
    </lineage>
</organism>
<comment type="cofactor">
    <cofactor evidence="1">
        <name>Zn(2+)</name>
        <dbReference type="ChEBI" id="CHEBI:29105"/>
    </cofactor>
</comment>
<dbReference type="Pfam" id="PF07516">
    <property type="entry name" value="SecA_SW"/>
    <property type="match status" value="1"/>
</dbReference>
<dbReference type="Pfam" id="PF01043">
    <property type="entry name" value="SecA_PP_bind"/>
    <property type="match status" value="1"/>
</dbReference>
<dbReference type="InterPro" id="IPR014018">
    <property type="entry name" value="SecA_motor_DEAD"/>
</dbReference>
<feature type="binding site" evidence="15">
    <location>
        <position position="85"/>
    </location>
    <ligand>
        <name>ATP</name>
        <dbReference type="ChEBI" id="CHEBI:30616"/>
    </ligand>
</feature>
<evidence type="ECO:0000256" key="1">
    <source>
        <dbReference type="ARBA" id="ARBA00001947"/>
    </source>
</evidence>
<dbReference type="GO" id="GO:0031522">
    <property type="term" value="C:cell envelope Sec protein transport complex"/>
    <property type="evidence" value="ECO:0007669"/>
    <property type="project" value="TreeGrafter"/>
</dbReference>
<dbReference type="RefSeq" id="WP_121668506.1">
    <property type="nucleotide sequence ID" value="NZ_CP033019.1"/>
</dbReference>
<protein>
    <recommendedName>
        <fullName evidence="15 16">Protein translocase subunit SecA</fullName>
        <ecNumber evidence="15">7.4.2.8</ecNumber>
    </recommendedName>
</protein>
<comment type="function">
    <text evidence="15">Part of the Sec protein translocase complex. Interacts with the SecYEG preprotein conducting channel. Has a central role in coupling the hydrolysis of ATP to the transfer of proteins into and across the cell membrane, serving both as a receptor for the preprotein-SecB complex and as an ATP-driven molecular motor driving the stepwise translocation of polypeptide chains across the membrane.</text>
</comment>
<feature type="domain" description="SecA family profile" evidence="19">
    <location>
        <begin position="1"/>
        <end position="628"/>
    </location>
</feature>
<evidence type="ECO:0000256" key="13">
    <source>
        <dbReference type="ARBA" id="ARBA00023010"/>
    </source>
</evidence>
<dbReference type="Gene3D" id="3.40.50.300">
    <property type="entry name" value="P-loop containing nucleotide triphosphate hydrolases"/>
    <property type="match status" value="2"/>
</dbReference>
<keyword evidence="21" id="KW-1185">Reference proteome</keyword>
<keyword evidence="10 15" id="KW-0067">ATP-binding</keyword>
<feature type="domain" description="Helicase C-terminal" evidence="18">
    <location>
        <begin position="443"/>
        <end position="644"/>
    </location>
</feature>
<keyword evidence="13 15" id="KW-0811">Translocation</keyword>
<dbReference type="GO" id="GO:0008564">
    <property type="term" value="F:protein-exporting ATPase activity"/>
    <property type="evidence" value="ECO:0007669"/>
    <property type="project" value="UniProtKB-EC"/>
</dbReference>
<dbReference type="GO" id="GO:0046872">
    <property type="term" value="F:metal ion binding"/>
    <property type="evidence" value="ECO:0007669"/>
    <property type="project" value="UniProtKB-KW"/>
</dbReference>
<keyword evidence="7" id="KW-0479">Metal-binding</keyword>
<reference evidence="20 21" key="1">
    <citation type="submission" date="2018-10" db="EMBL/GenBank/DDBJ databases">
        <title>Effects of UV and annual dynamics of microbial communities in freshwater RAS systems.</title>
        <authorList>
            <person name="Bekkelund A.K."/>
            <person name="Hansen B.R."/>
            <person name="Stokken H."/>
            <person name="Eriksen B.F."/>
            <person name="Kashulin N.A."/>
        </authorList>
    </citation>
    <scope>NUCLEOTIDE SEQUENCE [LARGE SCALE GENOMIC DNA]</scope>
    <source>
        <strain evidence="20 21">BHSEK</strain>
    </source>
</reference>
<evidence type="ECO:0000256" key="7">
    <source>
        <dbReference type="ARBA" id="ARBA00022723"/>
    </source>
</evidence>
<dbReference type="Pfam" id="PF07517">
    <property type="entry name" value="SecA_DEAD"/>
    <property type="match status" value="1"/>
</dbReference>
<feature type="domain" description="Helicase ATP-binding" evidence="17">
    <location>
        <begin position="87"/>
        <end position="245"/>
    </location>
</feature>
<dbReference type="PROSITE" id="PS51194">
    <property type="entry name" value="HELICASE_CTER"/>
    <property type="match status" value="1"/>
</dbReference>
<dbReference type="PRINTS" id="PR00906">
    <property type="entry name" value="SECA"/>
</dbReference>
<dbReference type="SMART" id="SM00958">
    <property type="entry name" value="SecA_PP_bind"/>
    <property type="match status" value="1"/>
</dbReference>
<dbReference type="InterPro" id="IPR011115">
    <property type="entry name" value="SecA_DEAD"/>
</dbReference>
<dbReference type="NCBIfam" id="TIGR00963">
    <property type="entry name" value="secA"/>
    <property type="match status" value="1"/>
</dbReference>
<dbReference type="InterPro" id="IPR036266">
    <property type="entry name" value="SecA_Wing/Scaffold_sf"/>
</dbReference>
<evidence type="ECO:0000256" key="8">
    <source>
        <dbReference type="ARBA" id="ARBA00022741"/>
    </source>
</evidence>
<dbReference type="HAMAP" id="MF_01382">
    <property type="entry name" value="SecA"/>
    <property type="match status" value="1"/>
</dbReference>
<evidence type="ECO:0000256" key="11">
    <source>
        <dbReference type="ARBA" id="ARBA00022927"/>
    </source>
</evidence>
<evidence type="ECO:0000256" key="14">
    <source>
        <dbReference type="ARBA" id="ARBA00023136"/>
    </source>
</evidence>
<dbReference type="Gene3D" id="1.10.3060.10">
    <property type="entry name" value="Helical scaffold and wing domains of SecA"/>
    <property type="match status" value="1"/>
</dbReference>
<dbReference type="NCBIfam" id="NF009538">
    <property type="entry name" value="PRK12904.1"/>
    <property type="match status" value="1"/>
</dbReference>
<dbReference type="FunFam" id="1.10.3060.10:FF:000003">
    <property type="entry name" value="Protein translocase subunit SecA"/>
    <property type="match status" value="1"/>
</dbReference>
<evidence type="ECO:0000256" key="12">
    <source>
        <dbReference type="ARBA" id="ARBA00022967"/>
    </source>
</evidence>
<comment type="similarity">
    <text evidence="2 15 16">Belongs to the SecA family.</text>
</comment>
<evidence type="ECO:0000256" key="16">
    <source>
        <dbReference type="RuleBase" id="RU003874"/>
    </source>
</evidence>
<dbReference type="GO" id="GO:0005886">
    <property type="term" value="C:plasma membrane"/>
    <property type="evidence" value="ECO:0007669"/>
    <property type="project" value="UniProtKB-SubCell"/>
</dbReference>
<keyword evidence="6" id="KW-0997">Cell inner membrane</keyword>
<proteinExistence type="inferred from homology"/>
<name>A0A3G2E4B2_9BURK</name>
<keyword evidence="5 15" id="KW-0963">Cytoplasm</keyword>
<dbReference type="CDD" id="cd18803">
    <property type="entry name" value="SF2_C_secA"/>
    <property type="match status" value="1"/>
</dbReference>
<dbReference type="InterPro" id="IPR011116">
    <property type="entry name" value="SecA_Wing/Scaffold"/>
</dbReference>
<dbReference type="SUPFAM" id="SSF81886">
    <property type="entry name" value="Helical scaffold and wing domains of SecA"/>
    <property type="match status" value="1"/>
</dbReference>
<dbReference type="InterPro" id="IPR027417">
    <property type="entry name" value="P-loop_NTPase"/>
</dbReference>
<evidence type="ECO:0000256" key="4">
    <source>
        <dbReference type="ARBA" id="ARBA00022475"/>
    </source>
</evidence>
<evidence type="ECO:0000313" key="20">
    <source>
        <dbReference type="EMBL" id="AYM74812.1"/>
    </source>
</evidence>
<dbReference type="CDD" id="cd17928">
    <property type="entry name" value="DEXDc_SecA"/>
    <property type="match status" value="1"/>
</dbReference>
<dbReference type="InterPro" id="IPR004027">
    <property type="entry name" value="SEC_C_motif"/>
</dbReference>
<evidence type="ECO:0000256" key="10">
    <source>
        <dbReference type="ARBA" id="ARBA00022840"/>
    </source>
</evidence>
<dbReference type="SUPFAM" id="SSF52540">
    <property type="entry name" value="P-loop containing nucleoside triphosphate hydrolases"/>
    <property type="match status" value="2"/>
</dbReference>
<keyword evidence="9" id="KW-0862">Zinc</keyword>
<keyword evidence="11 15" id="KW-0653">Protein transport</keyword>
<dbReference type="SUPFAM" id="SSF81767">
    <property type="entry name" value="Pre-protein crosslinking domain of SecA"/>
    <property type="match status" value="1"/>
</dbReference>
<dbReference type="GO" id="GO:0005829">
    <property type="term" value="C:cytosol"/>
    <property type="evidence" value="ECO:0007669"/>
    <property type="project" value="TreeGrafter"/>
</dbReference>